<dbReference type="SUPFAM" id="SSF50494">
    <property type="entry name" value="Trypsin-like serine proteases"/>
    <property type="match status" value="1"/>
</dbReference>
<proteinExistence type="inferred from homology"/>
<evidence type="ECO:0000259" key="12">
    <source>
        <dbReference type="PROSITE" id="PS50240"/>
    </source>
</evidence>
<organism evidence="13 14">
    <name type="scientific">Nezara viridula</name>
    <name type="common">Southern green stink bug</name>
    <name type="synonym">Cimex viridulus</name>
    <dbReference type="NCBI Taxonomy" id="85310"/>
    <lineage>
        <taxon>Eukaryota</taxon>
        <taxon>Metazoa</taxon>
        <taxon>Ecdysozoa</taxon>
        <taxon>Arthropoda</taxon>
        <taxon>Hexapoda</taxon>
        <taxon>Insecta</taxon>
        <taxon>Pterygota</taxon>
        <taxon>Neoptera</taxon>
        <taxon>Paraneoptera</taxon>
        <taxon>Hemiptera</taxon>
        <taxon>Heteroptera</taxon>
        <taxon>Panheteroptera</taxon>
        <taxon>Pentatomomorpha</taxon>
        <taxon>Pentatomoidea</taxon>
        <taxon>Pentatomidae</taxon>
        <taxon>Pentatominae</taxon>
        <taxon>Nezara</taxon>
    </lineage>
</organism>
<comment type="subcellular location">
    <subcellularLocation>
        <location evidence="1">Secreted</location>
    </subcellularLocation>
</comment>
<dbReference type="GO" id="GO:0005615">
    <property type="term" value="C:extracellular space"/>
    <property type="evidence" value="ECO:0007669"/>
    <property type="project" value="TreeGrafter"/>
</dbReference>
<keyword evidence="14" id="KW-1185">Reference proteome</keyword>
<dbReference type="InterPro" id="IPR001254">
    <property type="entry name" value="Trypsin_dom"/>
</dbReference>
<dbReference type="FunFam" id="2.40.10.10:FF:000002">
    <property type="entry name" value="Transmembrane protease serine"/>
    <property type="match status" value="1"/>
</dbReference>
<name>A0A9P0MW74_NEZVI</name>
<evidence type="ECO:0000256" key="5">
    <source>
        <dbReference type="ARBA" id="ARBA00022801"/>
    </source>
</evidence>
<comment type="similarity">
    <text evidence="9">Belongs to the peptidase S1 family. CLIP subfamily.</text>
</comment>
<dbReference type="Gene3D" id="2.40.10.10">
    <property type="entry name" value="Trypsin-like serine proteases"/>
    <property type="match status" value="1"/>
</dbReference>
<evidence type="ECO:0000256" key="10">
    <source>
        <dbReference type="RuleBase" id="RU363034"/>
    </source>
</evidence>
<evidence type="ECO:0000256" key="6">
    <source>
        <dbReference type="ARBA" id="ARBA00022825"/>
    </source>
</evidence>
<dbReference type="OrthoDB" id="6339452at2759"/>
<dbReference type="PROSITE" id="PS00135">
    <property type="entry name" value="TRYPSIN_SER"/>
    <property type="match status" value="1"/>
</dbReference>
<feature type="domain" description="Peptidase S1" evidence="12">
    <location>
        <begin position="131"/>
        <end position="375"/>
    </location>
</feature>
<accession>A0A9P0MW74</accession>
<keyword evidence="8" id="KW-0325">Glycoprotein</keyword>
<keyword evidence="11" id="KW-0812">Transmembrane</keyword>
<keyword evidence="3 10" id="KW-0645">Protease</keyword>
<dbReference type="Pfam" id="PF00089">
    <property type="entry name" value="Trypsin"/>
    <property type="match status" value="1"/>
</dbReference>
<keyword evidence="5 10" id="KW-0378">Hydrolase</keyword>
<evidence type="ECO:0000313" key="14">
    <source>
        <dbReference type="Proteomes" id="UP001152798"/>
    </source>
</evidence>
<dbReference type="InterPro" id="IPR033116">
    <property type="entry name" value="TRYPSIN_SER"/>
</dbReference>
<dbReference type="PRINTS" id="PR00722">
    <property type="entry name" value="CHYMOTRYPSIN"/>
</dbReference>
<evidence type="ECO:0000256" key="8">
    <source>
        <dbReference type="ARBA" id="ARBA00023180"/>
    </source>
</evidence>
<feature type="transmembrane region" description="Helical" evidence="11">
    <location>
        <begin position="12"/>
        <end position="29"/>
    </location>
</feature>
<dbReference type="PANTHER" id="PTHR24264">
    <property type="entry name" value="TRYPSIN-RELATED"/>
    <property type="match status" value="1"/>
</dbReference>
<dbReference type="InterPro" id="IPR050127">
    <property type="entry name" value="Serine_Proteases_S1"/>
</dbReference>
<evidence type="ECO:0000256" key="3">
    <source>
        <dbReference type="ARBA" id="ARBA00022670"/>
    </source>
</evidence>
<reference evidence="13" key="1">
    <citation type="submission" date="2022-01" db="EMBL/GenBank/DDBJ databases">
        <authorList>
            <person name="King R."/>
        </authorList>
    </citation>
    <scope>NUCLEOTIDE SEQUENCE</scope>
</reference>
<dbReference type="FunFam" id="2.40.10.10:FF:000028">
    <property type="entry name" value="Serine protease easter"/>
    <property type="match status" value="1"/>
</dbReference>
<dbReference type="Proteomes" id="UP001152798">
    <property type="component" value="Chromosome 6"/>
</dbReference>
<evidence type="ECO:0000256" key="1">
    <source>
        <dbReference type="ARBA" id="ARBA00004613"/>
    </source>
</evidence>
<dbReference type="InterPro" id="IPR009003">
    <property type="entry name" value="Peptidase_S1_PA"/>
</dbReference>
<dbReference type="GO" id="GO:0004252">
    <property type="term" value="F:serine-type endopeptidase activity"/>
    <property type="evidence" value="ECO:0007669"/>
    <property type="project" value="InterPro"/>
</dbReference>
<keyword evidence="2" id="KW-0964">Secreted</keyword>
<gene>
    <name evidence="13" type="ORF">NEZAVI_LOCUS13963</name>
</gene>
<keyword evidence="11" id="KW-1133">Transmembrane helix</keyword>
<dbReference type="PROSITE" id="PS50240">
    <property type="entry name" value="TRYPSIN_DOM"/>
    <property type="match status" value="1"/>
</dbReference>
<dbReference type="CDD" id="cd00190">
    <property type="entry name" value="Tryp_SPc"/>
    <property type="match status" value="1"/>
</dbReference>
<evidence type="ECO:0000256" key="9">
    <source>
        <dbReference type="ARBA" id="ARBA00024195"/>
    </source>
</evidence>
<keyword evidence="11" id="KW-0472">Membrane</keyword>
<dbReference type="SMART" id="SM00020">
    <property type="entry name" value="Tryp_SPc"/>
    <property type="match status" value="1"/>
</dbReference>
<keyword evidence="4" id="KW-0732">Signal</keyword>
<keyword evidence="6 10" id="KW-0720">Serine protease</keyword>
<evidence type="ECO:0000256" key="11">
    <source>
        <dbReference type="SAM" id="Phobius"/>
    </source>
</evidence>
<sequence>MGWASGDERLSSLNMILILIGVFGFAAGSQCRLLDLDEGDGCKSFNGAWGICKLAKNCQTLGNISSVLHPRCNFKGDELIVCCPDNIITTTTTTTTTNSIKSVEDKMRMGRIIKEGIKRFCKKQNNEARKIYGGTESAPMTHPYMVLIGYGPTKRDWGCGGSLITERYVLSAAHCSHLPNLGNATLARLGDLDYNSTADDVHILERNIVKRTTYPKYKKSKKNHDIALFELDSNVDFSTYIRPICLHTEPLIDSTSATVIGYGLIRNGSFSTKLLEANIQIYNDRKCKSLVLNTIDTELNHRHETDQMFCAGMPDGSKDACQGDSGGPLLFYDNVLKIRTQIGITSFGKGCGNPDSPGVYTRVSNYISWINNVTSEV</sequence>
<dbReference type="AlphaFoldDB" id="A0A9P0MW74"/>
<dbReference type="PANTHER" id="PTHR24264:SF65">
    <property type="entry name" value="SRCR DOMAIN-CONTAINING PROTEIN"/>
    <property type="match status" value="1"/>
</dbReference>
<evidence type="ECO:0000256" key="7">
    <source>
        <dbReference type="ARBA" id="ARBA00023157"/>
    </source>
</evidence>
<dbReference type="InterPro" id="IPR001314">
    <property type="entry name" value="Peptidase_S1A"/>
</dbReference>
<keyword evidence="7" id="KW-1015">Disulfide bond</keyword>
<evidence type="ECO:0000313" key="13">
    <source>
        <dbReference type="EMBL" id="CAH1405896.1"/>
    </source>
</evidence>
<evidence type="ECO:0000256" key="2">
    <source>
        <dbReference type="ARBA" id="ARBA00022525"/>
    </source>
</evidence>
<dbReference type="InterPro" id="IPR043504">
    <property type="entry name" value="Peptidase_S1_PA_chymotrypsin"/>
</dbReference>
<protein>
    <recommendedName>
        <fullName evidence="12">Peptidase S1 domain-containing protein</fullName>
    </recommendedName>
</protein>
<dbReference type="PROSITE" id="PS00134">
    <property type="entry name" value="TRYPSIN_HIS"/>
    <property type="match status" value="1"/>
</dbReference>
<dbReference type="GO" id="GO:0006508">
    <property type="term" value="P:proteolysis"/>
    <property type="evidence" value="ECO:0007669"/>
    <property type="project" value="UniProtKB-KW"/>
</dbReference>
<dbReference type="InterPro" id="IPR018114">
    <property type="entry name" value="TRYPSIN_HIS"/>
</dbReference>
<evidence type="ECO:0000256" key="4">
    <source>
        <dbReference type="ARBA" id="ARBA00022729"/>
    </source>
</evidence>
<dbReference type="EMBL" id="OV725082">
    <property type="protein sequence ID" value="CAH1405896.1"/>
    <property type="molecule type" value="Genomic_DNA"/>
</dbReference>